<keyword evidence="3" id="KW-1185">Reference proteome</keyword>
<dbReference type="Proteomes" id="UP001201163">
    <property type="component" value="Unassembled WGS sequence"/>
</dbReference>
<feature type="region of interest" description="Disordered" evidence="1">
    <location>
        <begin position="125"/>
        <end position="144"/>
    </location>
</feature>
<evidence type="ECO:0000313" key="3">
    <source>
        <dbReference type="Proteomes" id="UP001201163"/>
    </source>
</evidence>
<dbReference type="EMBL" id="JAKELL010000098">
    <property type="protein sequence ID" value="KAH8982595.1"/>
    <property type="molecule type" value="Genomic_DNA"/>
</dbReference>
<name>A0AAD4LDA5_9AGAM</name>
<gene>
    <name evidence="2" type="ORF">EDB92DRAFT_1635844</name>
</gene>
<accession>A0AAD4LDA5</accession>
<feature type="region of interest" description="Disordered" evidence="1">
    <location>
        <begin position="157"/>
        <end position="199"/>
    </location>
</feature>
<reference evidence="2" key="1">
    <citation type="submission" date="2022-01" db="EMBL/GenBank/DDBJ databases">
        <title>Comparative genomics reveals a dynamic genome evolution in the ectomycorrhizal milk-cap (Lactarius) mushrooms.</title>
        <authorList>
            <consortium name="DOE Joint Genome Institute"/>
            <person name="Lebreton A."/>
            <person name="Tang N."/>
            <person name="Kuo A."/>
            <person name="LaButti K."/>
            <person name="Drula E."/>
            <person name="Barry K."/>
            <person name="Clum A."/>
            <person name="Lipzen A."/>
            <person name="Mousain D."/>
            <person name="Ng V."/>
            <person name="Wang R."/>
            <person name="Wang X."/>
            <person name="Dai Y."/>
            <person name="Henrissat B."/>
            <person name="Grigoriev I.V."/>
            <person name="Guerin-Laguette A."/>
            <person name="Yu F."/>
            <person name="Martin F.M."/>
        </authorList>
    </citation>
    <scope>NUCLEOTIDE SEQUENCE</scope>
    <source>
        <strain evidence="2">QP</strain>
    </source>
</reference>
<proteinExistence type="predicted"/>
<evidence type="ECO:0000313" key="2">
    <source>
        <dbReference type="EMBL" id="KAH8982595.1"/>
    </source>
</evidence>
<comment type="caution">
    <text evidence="2">The sequence shown here is derived from an EMBL/GenBank/DDBJ whole genome shotgun (WGS) entry which is preliminary data.</text>
</comment>
<organism evidence="2 3">
    <name type="scientific">Lactarius akahatsu</name>
    <dbReference type="NCBI Taxonomy" id="416441"/>
    <lineage>
        <taxon>Eukaryota</taxon>
        <taxon>Fungi</taxon>
        <taxon>Dikarya</taxon>
        <taxon>Basidiomycota</taxon>
        <taxon>Agaricomycotina</taxon>
        <taxon>Agaricomycetes</taxon>
        <taxon>Russulales</taxon>
        <taxon>Russulaceae</taxon>
        <taxon>Lactarius</taxon>
    </lineage>
</organism>
<dbReference type="AlphaFoldDB" id="A0AAD4LDA5"/>
<evidence type="ECO:0000256" key="1">
    <source>
        <dbReference type="SAM" id="MobiDB-lite"/>
    </source>
</evidence>
<protein>
    <submittedName>
        <fullName evidence="2">Uncharacterized protein</fullName>
    </submittedName>
</protein>
<sequence length="250" mass="28191">MPRAATHFKHAEYFTDVGNGKWLCNICKADVMTVKQAIAHEVSVQHSTKAEVCNLQFASSAGNDPAPSTLSSRRVAEQEHNYWADLSPRIVGFWRKGLEAAERGEEAESMHDFLDKLESELAAEKNRQDRWVSSPADGWGWGTPAAEAEDWTPSPDAWATGWGKPVAPKGPANTRRMRRRRDGNSSTTSMHREGSVFERDDGDDHAAFVENFFRGHGVDASRKERMRSFYEMPTDQKIQKIEEVIRDLRG</sequence>
<feature type="compositionally biased region" description="Basic and acidic residues" evidence="1">
    <location>
        <begin position="190"/>
        <end position="199"/>
    </location>
</feature>